<organism evidence="1 2">
    <name type="scientific">Thermomonospora cellulosilytica</name>
    <dbReference type="NCBI Taxonomy" id="1411118"/>
    <lineage>
        <taxon>Bacteria</taxon>
        <taxon>Bacillati</taxon>
        <taxon>Actinomycetota</taxon>
        <taxon>Actinomycetes</taxon>
        <taxon>Streptosporangiales</taxon>
        <taxon>Thermomonosporaceae</taxon>
        <taxon>Thermomonospora</taxon>
    </lineage>
</organism>
<evidence type="ECO:0000313" key="2">
    <source>
        <dbReference type="Proteomes" id="UP000539313"/>
    </source>
</evidence>
<dbReference type="AlphaFoldDB" id="A0A7W3N2D9"/>
<name>A0A7W3N2D9_9ACTN</name>
<dbReference type="EMBL" id="JACJII010000001">
    <property type="protein sequence ID" value="MBA9006295.1"/>
    <property type="molecule type" value="Genomic_DNA"/>
</dbReference>
<proteinExistence type="predicted"/>
<gene>
    <name evidence="1" type="ORF">HNR21_005177</name>
</gene>
<evidence type="ECO:0000313" key="1">
    <source>
        <dbReference type="EMBL" id="MBA9006295.1"/>
    </source>
</evidence>
<comment type="caution">
    <text evidence="1">The sequence shown here is derived from an EMBL/GenBank/DDBJ whole genome shotgun (WGS) entry which is preliminary data.</text>
</comment>
<sequence length="95" mass="10350">MIEMLVGALIFGTGLAVGRLLPRREHKSKAVETGPLCQCGHGASFHDVEGRCRAGVERAKWNNGAWVGNELLPCECQKYTGPEPLPSFYAPELPE</sequence>
<keyword evidence="2" id="KW-1185">Reference proteome</keyword>
<protein>
    <submittedName>
        <fullName evidence="1">Uncharacterized protein</fullName>
    </submittedName>
</protein>
<dbReference type="Proteomes" id="UP000539313">
    <property type="component" value="Unassembled WGS sequence"/>
</dbReference>
<reference evidence="1 2" key="1">
    <citation type="submission" date="2020-08" db="EMBL/GenBank/DDBJ databases">
        <title>Sequencing the genomes of 1000 actinobacteria strains.</title>
        <authorList>
            <person name="Klenk H.-P."/>
        </authorList>
    </citation>
    <scope>NUCLEOTIDE SEQUENCE [LARGE SCALE GENOMIC DNA]</scope>
    <source>
        <strain evidence="1 2">DSM 45823</strain>
    </source>
</reference>
<accession>A0A7W3N2D9</accession>
<dbReference type="RefSeq" id="WP_182707245.1">
    <property type="nucleotide sequence ID" value="NZ_JACJII010000001.1"/>
</dbReference>